<dbReference type="RefSeq" id="WP_242380707.1">
    <property type="nucleotide sequence ID" value="NZ_JAKRKC020000001.1"/>
</dbReference>
<name>A0ABT0FPM7_9ACTN</name>
<evidence type="ECO:0000313" key="1">
    <source>
        <dbReference type="EMBL" id="MCK2214262.1"/>
    </source>
</evidence>
<reference evidence="1 2" key="1">
    <citation type="submission" date="2022-04" db="EMBL/GenBank/DDBJ databases">
        <title>Genome draft of Actinomadura sp. ATCC 31491.</title>
        <authorList>
            <person name="Shi X."/>
            <person name="Du Y."/>
        </authorList>
    </citation>
    <scope>NUCLEOTIDE SEQUENCE [LARGE SCALE GENOMIC DNA]</scope>
    <source>
        <strain evidence="1 2">ATCC 31491</strain>
    </source>
</reference>
<proteinExistence type="predicted"/>
<comment type="caution">
    <text evidence="1">The sequence shown here is derived from an EMBL/GenBank/DDBJ whole genome shotgun (WGS) entry which is preliminary data.</text>
</comment>
<organism evidence="1 2">
    <name type="scientific">Actinomadura luzonensis</name>
    <dbReference type="NCBI Taxonomy" id="2805427"/>
    <lineage>
        <taxon>Bacteria</taxon>
        <taxon>Bacillati</taxon>
        <taxon>Actinomycetota</taxon>
        <taxon>Actinomycetes</taxon>
        <taxon>Streptosporangiales</taxon>
        <taxon>Thermomonosporaceae</taxon>
        <taxon>Actinomadura</taxon>
    </lineage>
</organism>
<sequence>MAIKTIYRVILNCDGCDASFAGLYENAVAARTAAAAEGWTLVPKLRANGKFVMVGRTIAETAPQNVNDVCPACKPTFEPRRIAPRKGGGQFVMDLKEDNLRMREELAKRGIYL</sequence>
<evidence type="ECO:0000313" key="2">
    <source>
        <dbReference type="Proteomes" id="UP001317259"/>
    </source>
</evidence>
<gene>
    <name evidence="1" type="ORF">MF672_010735</name>
</gene>
<dbReference type="EMBL" id="JAKRKC020000001">
    <property type="protein sequence ID" value="MCK2214262.1"/>
    <property type="molecule type" value="Genomic_DNA"/>
</dbReference>
<dbReference type="Proteomes" id="UP001317259">
    <property type="component" value="Unassembled WGS sequence"/>
</dbReference>
<keyword evidence="2" id="KW-1185">Reference proteome</keyword>
<accession>A0ABT0FPM7</accession>
<protein>
    <submittedName>
        <fullName evidence="1">Uncharacterized protein</fullName>
    </submittedName>
</protein>